<dbReference type="AlphaFoldDB" id="A0A1M7B3X9"/>
<dbReference type="Proteomes" id="UP000184386">
    <property type="component" value="Unassembled WGS sequence"/>
</dbReference>
<sequence>MKILFTICGRAGSKGIKNKNIIDFLEYPLPFYTVSVIELYKKQNPDLYCDVVLNTDSKELMDLFTNKLNFSVDIIERKENLGLDNTPKIEVIKNCYEVMKNKKLIDYDLVVDLDITSPLRTVSDVSNLINMKLDDGATDIVFSVTASRRNPYFNMVKKTDHGYGRVITSDYNARQEAPEVFDMNASLYAYSPDFLVQRKGIFDGKCEAIVMQDTAVLDLDHESDLELMQVIAEFLYRKQVEYGEVRENIMNILK</sequence>
<evidence type="ECO:0000313" key="2">
    <source>
        <dbReference type="Proteomes" id="UP000184386"/>
    </source>
</evidence>
<keyword evidence="2" id="KW-1185">Reference proteome</keyword>
<dbReference type="PANTHER" id="PTHR21485:SF6">
    <property type="entry name" value="N-ACYLNEURAMINATE CYTIDYLYLTRANSFERASE-RELATED"/>
    <property type="match status" value="1"/>
</dbReference>
<protein>
    <submittedName>
        <fullName evidence="1">CMP-N,N'-diacetyllegionaminic acid synthase</fullName>
    </submittedName>
</protein>
<dbReference type="InterPro" id="IPR003329">
    <property type="entry name" value="Cytidylyl_trans"/>
</dbReference>
<gene>
    <name evidence="1" type="ORF">SAMN02745136_05019</name>
</gene>
<dbReference type="STRING" id="1121322.SAMN02745136_05019"/>
<dbReference type="RefSeq" id="WP_073279936.1">
    <property type="nucleotide sequence ID" value="NZ_FRAC01000035.1"/>
</dbReference>
<dbReference type="Gene3D" id="3.90.550.10">
    <property type="entry name" value="Spore Coat Polysaccharide Biosynthesis Protein SpsA, Chain A"/>
    <property type="match status" value="1"/>
</dbReference>
<proteinExistence type="predicted"/>
<dbReference type="EMBL" id="FRAC01000035">
    <property type="protein sequence ID" value="SHL49647.1"/>
    <property type="molecule type" value="Genomic_DNA"/>
</dbReference>
<dbReference type="CDD" id="cd02513">
    <property type="entry name" value="CMP-NeuAc_Synthase"/>
    <property type="match status" value="1"/>
</dbReference>
<dbReference type="OrthoDB" id="9805604at2"/>
<dbReference type="InterPro" id="IPR029044">
    <property type="entry name" value="Nucleotide-diphossugar_trans"/>
</dbReference>
<dbReference type="InterPro" id="IPR050793">
    <property type="entry name" value="CMP-NeuNAc_synthase"/>
</dbReference>
<dbReference type="SUPFAM" id="SSF53448">
    <property type="entry name" value="Nucleotide-diphospho-sugar transferases"/>
    <property type="match status" value="1"/>
</dbReference>
<dbReference type="Pfam" id="PF02348">
    <property type="entry name" value="CTP_transf_3"/>
    <property type="match status" value="1"/>
</dbReference>
<dbReference type="GO" id="GO:0008781">
    <property type="term" value="F:N-acylneuraminate cytidylyltransferase activity"/>
    <property type="evidence" value="ECO:0007669"/>
    <property type="project" value="TreeGrafter"/>
</dbReference>
<name>A0A1M7B3X9_9FIRM</name>
<accession>A0A1M7B3X9</accession>
<dbReference type="PANTHER" id="PTHR21485">
    <property type="entry name" value="HAD SUPERFAMILY MEMBERS CMAS AND KDSC"/>
    <property type="match status" value="1"/>
</dbReference>
<evidence type="ECO:0000313" key="1">
    <source>
        <dbReference type="EMBL" id="SHL49647.1"/>
    </source>
</evidence>
<reference evidence="1 2" key="1">
    <citation type="submission" date="2016-11" db="EMBL/GenBank/DDBJ databases">
        <authorList>
            <person name="Jaros S."/>
            <person name="Januszkiewicz K."/>
            <person name="Wedrychowicz H."/>
        </authorList>
    </citation>
    <scope>NUCLEOTIDE SEQUENCE [LARGE SCALE GENOMIC DNA]</scope>
    <source>
        <strain evidence="1 2">DSM 15929</strain>
    </source>
</reference>
<organism evidence="1 2">
    <name type="scientific">Anaerocolumna jejuensis DSM 15929</name>
    <dbReference type="NCBI Taxonomy" id="1121322"/>
    <lineage>
        <taxon>Bacteria</taxon>
        <taxon>Bacillati</taxon>
        <taxon>Bacillota</taxon>
        <taxon>Clostridia</taxon>
        <taxon>Lachnospirales</taxon>
        <taxon>Lachnospiraceae</taxon>
        <taxon>Anaerocolumna</taxon>
    </lineage>
</organism>